<feature type="binding site" evidence="12">
    <location>
        <position position="395"/>
    </location>
    <ligand>
        <name>Zn(2+)</name>
        <dbReference type="ChEBI" id="CHEBI:29105"/>
        <label>1</label>
        <note>catalytic</note>
    </ligand>
</feature>
<evidence type="ECO:0000313" key="15">
    <source>
        <dbReference type="Proteomes" id="UP000198870"/>
    </source>
</evidence>
<dbReference type="Pfam" id="PF22505">
    <property type="entry name" value="RNase_J_b_CASP"/>
    <property type="match status" value="1"/>
</dbReference>
<dbReference type="Pfam" id="PF00753">
    <property type="entry name" value="Lactamase_B"/>
    <property type="match status" value="1"/>
</dbReference>
<evidence type="ECO:0000259" key="13">
    <source>
        <dbReference type="SMART" id="SM00849"/>
    </source>
</evidence>
<evidence type="ECO:0000256" key="12">
    <source>
        <dbReference type="PIRSR" id="PIRSR004803-3"/>
    </source>
</evidence>
<feature type="binding site" evidence="12">
    <location>
        <position position="82"/>
    </location>
    <ligand>
        <name>Zn(2+)</name>
        <dbReference type="ChEBI" id="CHEBI:29105"/>
        <label>1</label>
        <note>catalytic</note>
    </ligand>
</feature>
<evidence type="ECO:0000256" key="2">
    <source>
        <dbReference type="ARBA" id="ARBA00022722"/>
    </source>
</evidence>
<dbReference type="GO" id="GO:0003723">
    <property type="term" value="F:RNA binding"/>
    <property type="evidence" value="ECO:0007669"/>
    <property type="project" value="UniProtKB-UniRule"/>
</dbReference>
<feature type="binding site" evidence="12">
    <location>
        <position position="53"/>
    </location>
    <ligand>
        <name>Ca(2+)</name>
        <dbReference type="ChEBI" id="CHEBI:29108"/>
    </ligand>
</feature>
<evidence type="ECO:0000256" key="10">
    <source>
        <dbReference type="PIRSR" id="PIRSR004803-1"/>
    </source>
</evidence>
<dbReference type="PANTHER" id="PTHR43694:SF1">
    <property type="entry name" value="RIBONUCLEASE J"/>
    <property type="match status" value="1"/>
</dbReference>
<dbReference type="Proteomes" id="UP000198870">
    <property type="component" value="Unassembled WGS sequence"/>
</dbReference>
<feature type="binding site" evidence="9 11">
    <location>
        <begin position="369"/>
        <end position="373"/>
    </location>
    <ligand>
        <name>substrate</name>
    </ligand>
</feature>
<evidence type="ECO:0000256" key="8">
    <source>
        <dbReference type="ARBA" id="ARBA00022884"/>
    </source>
</evidence>
<dbReference type="InterPro" id="IPR011108">
    <property type="entry name" value="RMMBL"/>
</dbReference>
<protein>
    <recommendedName>
        <fullName evidence="9">Ribonuclease J</fullName>
        <shortName evidence="9">RNase J</shortName>
        <ecNumber evidence="9">3.1.-.-</ecNumber>
    </recommendedName>
</protein>
<dbReference type="Pfam" id="PF07521">
    <property type="entry name" value="RMMBL"/>
    <property type="match status" value="1"/>
</dbReference>
<feature type="binding site" evidence="11">
    <location>
        <begin position="237"/>
        <end position="239"/>
    </location>
    <ligand>
        <name>substrate</name>
    </ligand>
</feature>
<feature type="binding site" evidence="12">
    <location>
        <position position="78"/>
    </location>
    <ligand>
        <name>Zn(2+)</name>
        <dbReference type="ChEBI" id="CHEBI:29105"/>
        <label>2</label>
        <note>catalytic</note>
    </ligand>
</feature>
<keyword evidence="9" id="KW-0698">rRNA processing</keyword>
<evidence type="ECO:0000256" key="1">
    <source>
        <dbReference type="ARBA" id="ARBA00022490"/>
    </source>
</evidence>
<feature type="binding site" evidence="12">
    <location>
        <position position="168"/>
    </location>
    <ligand>
        <name>Zn(2+)</name>
        <dbReference type="ChEBI" id="CHEBI:29105"/>
        <label>1</label>
        <note>catalytic</note>
    </ligand>
</feature>
<dbReference type="EMBL" id="FMUX01000012">
    <property type="protein sequence ID" value="SCY57904.1"/>
    <property type="molecule type" value="Genomic_DNA"/>
</dbReference>
<dbReference type="InterPro" id="IPR030854">
    <property type="entry name" value="RNase_J_bac"/>
</dbReference>
<dbReference type="InterPro" id="IPR036866">
    <property type="entry name" value="RibonucZ/Hydroxyglut_hydro"/>
</dbReference>
<keyword evidence="1 9" id="KW-0963">Cytoplasm</keyword>
<comment type="function">
    <text evidence="9">An RNase that has 5'-3' exonuclease and possibly endonuclease activity. Involved in maturation of rRNA and in some organisms also mRNA maturation and/or decay.</text>
</comment>
<evidence type="ECO:0000256" key="9">
    <source>
        <dbReference type="HAMAP-Rule" id="MF_01491"/>
    </source>
</evidence>
<dbReference type="AlphaFoldDB" id="A0A1G5H2E4"/>
<dbReference type="InterPro" id="IPR041636">
    <property type="entry name" value="RNase_J_C"/>
</dbReference>
<keyword evidence="5 9" id="KW-0378">Hydrolase</keyword>
<evidence type="ECO:0000256" key="5">
    <source>
        <dbReference type="ARBA" id="ARBA00022801"/>
    </source>
</evidence>
<keyword evidence="15" id="KW-1185">Reference proteome</keyword>
<feature type="binding site" evidence="12">
    <location>
        <position position="146"/>
    </location>
    <ligand>
        <name>Zn(2+)</name>
        <dbReference type="ChEBI" id="CHEBI:29105"/>
        <label>1</label>
        <note>catalytic</note>
    </ligand>
</feature>
<keyword evidence="6 12" id="KW-0862">Zinc</keyword>
<sequence>MEHNESPEGDKALKIIPLGGLGEIGLNMMVIEYGGDAIIIDAGLMFPEDYMLGIDIVIPSMDYIKQNASRILAVILTHAHEDHIGALPYLLKEVDIPVYGTSFTLGVVRRKLEEQAGLGSSSLNVFHAGELLRIGPFEVDPIRVSHSTVDGVGLAVRTPRGVIVHTGDFKINLSGKESTMTDVNSFARYGEKGVLALLSDSTNVEKHGYTISDSEVADSLRRIAFDAEGRIVVALFASNVARIQQIVDIAEMKGCKVVFCGRSVELTVKIARELGYLQIPAGMELDIRRSNDFPANRLILITTGSQGEPMSALARMAAGNHKHIKIRKDDTIVFSSKIIPGNEKAIAGIINTIYRLGANVVYEKTAPVHVSGHAHQEELKTMMHLTRPRYFIPIHGEYRHLVHHSRLAQSAGIPEENVVLAENGDIITFDDDGARLDGKVPTGRVLVDGKGVGDVGRSVLKERQMLAEDGLVVVTIVFDEETGVIVYGPEIVSRGFVFWTATGHLLDDAQCVILEVVEEIGMDAPNRTDLIRSKIQKALRQYFNFTIKRRPIIVPVIMEL</sequence>
<name>A0A1G5H2E4_9BACT</name>
<dbReference type="PIRSF" id="PIRSF004803">
    <property type="entry name" value="RnjA"/>
    <property type="match status" value="1"/>
</dbReference>
<keyword evidence="2 9" id="KW-0540">Nuclease</keyword>
<dbReference type="GO" id="GO:0005737">
    <property type="term" value="C:cytoplasm"/>
    <property type="evidence" value="ECO:0007669"/>
    <property type="project" value="UniProtKB-SubCell"/>
</dbReference>
<dbReference type="PANTHER" id="PTHR43694">
    <property type="entry name" value="RIBONUCLEASE J"/>
    <property type="match status" value="1"/>
</dbReference>
<keyword evidence="8 9" id="KW-0694">RNA-binding</keyword>
<evidence type="ECO:0000313" key="14">
    <source>
        <dbReference type="EMBL" id="SCY57904.1"/>
    </source>
</evidence>
<keyword evidence="12" id="KW-0106">Calcium</keyword>
<reference evidence="14 15" key="1">
    <citation type="submission" date="2016-10" db="EMBL/GenBank/DDBJ databases">
        <authorList>
            <person name="de Groot N.N."/>
        </authorList>
    </citation>
    <scope>NUCLEOTIDE SEQUENCE [LARGE SCALE GENOMIC DNA]</scope>
    <source>
        <strain evidence="14 15">AA1</strain>
    </source>
</reference>
<keyword evidence="4 9" id="KW-0255">Endonuclease</keyword>
<dbReference type="InterPro" id="IPR004613">
    <property type="entry name" value="RNase_J"/>
</dbReference>
<feature type="active site" description="Proton donor" evidence="10">
    <location>
        <position position="200"/>
    </location>
</feature>
<dbReference type="InterPro" id="IPR001587">
    <property type="entry name" value="RNase_J_CS"/>
</dbReference>
<feature type="domain" description="Metallo-beta-lactamase" evidence="13">
    <location>
        <begin position="25"/>
        <end position="220"/>
    </location>
</feature>
<dbReference type="InterPro" id="IPR055132">
    <property type="entry name" value="RNase_J_b_CASP"/>
</dbReference>
<dbReference type="OrthoDB" id="9770211at2"/>
<dbReference type="CDD" id="cd07714">
    <property type="entry name" value="RNaseJ_MBL-fold"/>
    <property type="match status" value="1"/>
</dbReference>
<organism evidence="14 15">
    <name type="scientific">Desulfoluna spongiiphila</name>
    <dbReference type="NCBI Taxonomy" id="419481"/>
    <lineage>
        <taxon>Bacteria</taxon>
        <taxon>Pseudomonadati</taxon>
        <taxon>Thermodesulfobacteriota</taxon>
        <taxon>Desulfobacteria</taxon>
        <taxon>Desulfobacterales</taxon>
        <taxon>Desulfolunaceae</taxon>
        <taxon>Desulfoluna</taxon>
    </lineage>
</organism>
<accession>A0A1G5H2E4</accession>
<dbReference type="InterPro" id="IPR042173">
    <property type="entry name" value="RNase_J_2"/>
</dbReference>
<comment type="cofactor">
    <cofactor evidence="12">
        <name>Zn(2+)</name>
        <dbReference type="ChEBI" id="CHEBI:29105"/>
    </cofactor>
    <text evidence="12">Binds 2 Zn(2+) ions per subunit. It is not clear if Zn(2+) or Mg(2+) is physiologically important.</text>
</comment>
<dbReference type="NCBIfam" id="TIGR00649">
    <property type="entry name" value="MG423"/>
    <property type="match status" value="1"/>
</dbReference>
<evidence type="ECO:0000256" key="6">
    <source>
        <dbReference type="ARBA" id="ARBA00022833"/>
    </source>
</evidence>
<gene>
    <name evidence="9" type="primary">rnj</name>
    <name evidence="14" type="ORF">SAMN05216233_11277</name>
</gene>
<dbReference type="Pfam" id="PF17770">
    <property type="entry name" value="RNase_J_C"/>
    <property type="match status" value="1"/>
</dbReference>
<feature type="binding site" evidence="12">
    <location>
        <position position="448"/>
    </location>
    <ligand>
        <name>Ca(2+)</name>
        <dbReference type="ChEBI" id="CHEBI:29108"/>
    </ligand>
</feature>
<dbReference type="Gene3D" id="3.10.20.580">
    <property type="match status" value="1"/>
</dbReference>
<dbReference type="STRING" id="419481.SAMN05216233_11277"/>
<comment type="cofactor">
    <cofactor evidence="12">
        <name>Ca(2+)</name>
        <dbReference type="ChEBI" id="CHEBI:29108"/>
    </cofactor>
    <text evidence="12">Binds 1 Ca(2+) cation per subunit. Seen in 1 crystal structure, it is not clear if it is physiologically important.</text>
</comment>
<dbReference type="HAMAP" id="MF_01491">
    <property type="entry name" value="RNase_J_bact"/>
    <property type="match status" value="1"/>
</dbReference>
<dbReference type="GO" id="GO:0004521">
    <property type="term" value="F:RNA endonuclease activity"/>
    <property type="evidence" value="ECO:0007669"/>
    <property type="project" value="UniProtKB-UniRule"/>
</dbReference>
<keyword evidence="7 9" id="KW-0269">Exonuclease</keyword>
<feature type="active site" description="Proton acceptor" evidence="10">
    <location>
        <position position="373"/>
    </location>
</feature>
<feature type="binding site" evidence="12">
    <location>
        <position position="55"/>
    </location>
    <ligand>
        <name>Ca(2+)</name>
        <dbReference type="ChEBI" id="CHEBI:29108"/>
    </ligand>
</feature>
<comment type="similarity">
    <text evidence="9">Belongs to the metallo-beta-lactamase superfamily. RNA-metabolizing metallo-beta-lactamase-like family. Bacterial RNase J subfamily.</text>
</comment>
<dbReference type="EC" id="3.1.-.-" evidence="9"/>
<dbReference type="GO" id="GO:0006364">
    <property type="term" value="P:rRNA processing"/>
    <property type="evidence" value="ECO:0007669"/>
    <property type="project" value="UniProtKB-UniRule"/>
</dbReference>
<dbReference type="Gene3D" id="3.40.50.10710">
    <property type="entry name" value="Metallo-hydrolase/oxidoreductase"/>
    <property type="match status" value="1"/>
</dbReference>
<evidence type="ECO:0000256" key="4">
    <source>
        <dbReference type="ARBA" id="ARBA00022759"/>
    </source>
</evidence>
<dbReference type="SMART" id="SM00849">
    <property type="entry name" value="Lactamase_B"/>
    <property type="match status" value="1"/>
</dbReference>
<evidence type="ECO:0000256" key="7">
    <source>
        <dbReference type="ARBA" id="ARBA00022839"/>
    </source>
</evidence>
<dbReference type="RefSeq" id="WP_092211954.1">
    <property type="nucleotide sequence ID" value="NZ_FMUX01000012.1"/>
</dbReference>
<proteinExistence type="inferred from homology"/>
<dbReference type="GO" id="GO:0004534">
    <property type="term" value="F:5'-3' RNA exonuclease activity"/>
    <property type="evidence" value="ECO:0007669"/>
    <property type="project" value="UniProtKB-UniRule"/>
</dbReference>
<feature type="binding site" evidence="12">
    <location>
        <position position="80"/>
    </location>
    <ligand>
        <name>Zn(2+)</name>
        <dbReference type="ChEBI" id="CHEBI:29105"/>
        <label>1</label>
        <note>catalytic</note>
    </ligand>
</feature>
<dbReference type="PROSITE" id="PS01292">
    <property type="entry name" value="UPF0036"/>
    <property type="match status" value="1"/>
</dbReference>
<keyword evidence="3 12" id="KW-0479">Metal-binding</keyword>
<dbReference type="Gene3D" id="3.60.15.10">
    <property type="entry name" value="Ribonuclease Z/Hydroxyacylglutathione hydrolase-like"/>
    <property type="match status" value="1"/>
</dbReference>
<dbReference type="InterPro" id="IPR001279">
    <property type="entry name" value="Metallo-B-lactamas"/>
</dbReference>
<dbReference type="SUPFAM" id="SSF56281">
    <property type="entry name" value="Metallo-hydrolase/oxidoreductase"/>
    <property type="match status" value="1"/>
</dbReference>
<evidence type="ECO:0000256" key="3">
    <source>
        <dbReference type="ARBA" id="ARBA00022723"/>
    </source>
</evidence>
<comment type="subunit">
    <text evidence="9">Homodimer, may be a subunit of the RNA degradosome.</text>
</comment>
<dbReference type="GO" id="GO:0008270">
    <property type="term" value="F:zinc ion binding"/>
    <property type="evidence" value="ECO:0007669"/>
    <property type="project" value="InterPro"/>
</dbReference>
<evidence type="ECO:0000256" key="11">
    <source>
        <dbReference type="PIRSR" id="PIRSR004803-2"/>
    </source>
</evidence>
<comment type="subcellular location">
    <subcellularLocation>
        <location evidence="9">Cytoplasm</location>
    </subcellularLocation>
</comment>
<feature type="binding site" evidence="12">
    <location>
        <position position="83"/>
    </location>
    <ligand>
        <name>Zn(2+)</name>
        <dbReference type="ChEBI" id="CHEBI:29105"/>
        <label>1</label>
        <note>catalytic</note>
    </ligand>
</feature>